<dbReference type="Pfam" id="PF08308">
    <property type="entry name" value="PEGA"/>
    <property type="match status" value="1"/>
</dbReference>
<feature type="compositionally biased region" description="Basic and acidic residues" evidence="1">
    <location>
        <begin position="383"/>
        <end position="393"/>
    </location>
</feature>
<keyword evidence="2" id="KW-0732">Signal</keyword>
<feature type="region of interest" description="Disordered" evidence="1">
    <location>
        <begin position="350"/>
        <end position="404"/>
    </location>
</feature>
<dbReference type="RefSeq" id="WP_075005062.1">
    <property type="nucleotide sequence ID" value="NZ_FOAP01000001.1"/>
</dbReference>
<feature type="chain" id="PRO_5012746200" evidence="2">
    <location>
        <begin position="16"/>
        <end position="404"/>
    </location>
</feature>
<protein>
    <submittedName>
        <fullName evidence="4">PEGA domain-containing protein</fullName>
    </submittedName>
</protein>
<dbReference type="AlphaFoldDB" id="A0A1H7I6Q7"/>
<keyword evidence="5" id="KW-1185">Reference proteome</keyword>
<gene>
    <name evidence="4" type="ORF">SAMN05444354_101889</name>
</gene>
<evidence type="ECO:0000256" key="2">
    <source>
        <dbReference type="SAM" id="SignalP"/>
    </source>
</evidence>
<dbReference type="InterPro" id="IPR013229">
    <property type="entry name" value="PEGA"/>
</dbReference>
<accession>A0A1H7I6Q7</accession>
<name>A0A1H7I6Q7_STIAU</name>
<dbReference type="Proteomes" id="UP000182719">
    <property type="component" value="Unassembled WGS sequence"/>
</dbReference>
<feature type="signal peptide" evidence="2">
    <location>
        <begin position="1"/>
        <end position="15"/>
    </location>
</feature>
<feature type="compositionally biased region" description="Basic and acidic residues" evidence="1">
    <location>
        <begin position="355"/>
        <end position="370"/>
    </location>
</feature>
<feature type="domain" description="PEGA" evidence="3">
    <location>
        <begin position="187"/>
        <end position="251"/>
    </location>
</feature>
<reference evidence="5" key="1">
    <citation type="submission" date="2016-10" db="EMBL/GenBank/DDBJ databases">
        <authorList>
            <person name="Varghese N."/>
            <person name="Submissions S."/>
        </authorList>
    </citation>
    <scope>NUCLEOTIDE SEQUENCE [LARGE SCALE GENOMIC DNA]</scope>
    <source>
        <strain evidence="5">DSM 17044</strain>
    </source>
</reference>
<evidence type="ECO:0000313" key="4">
    <source>
        <dbReference type="EMBL" id="SEK56245.1"/>
    </source>
</evidence>
<organism evidence="4 5">
    <name type="scientific">Stigmatella aurantiaca</name>
    <dbReference type="NCBI Taxonomy" id="41"/>
    <lineage>
        <taxon>Bacteria</taxon>
        <taxon>Pseudomonadati</taxon>
        <taxon>Myxococcota</taxon>
        <taxon>Myxococcia</taxon>
        <taxon>Myxococcales</taxon>
        <taxon>Cystobacterineae</taxon>
        <taxon>Archangiaceae</taxon>
        <taxon>Stigmatella</taxon>
    </lineage>
</organism>
<proteinExistence type="predicted"/>
<evidence type="ECO:0000259" key="3">
    <source>
        <dbReference type="Pfam" id="PF08308"/>
    </source>
</evidence>
<dbReference type="EMBL" id="FOAP01000001">
    <property type="protein sequence ID" value="SEK56245.1"/>
    <property type="molecule type" value="Genomic_DNA"/>
</dbReference>
<dbReference type="OrthoDB" id="5378734at2"/>
<sequence>MKALALALFPALALAAAPPPTPRRVSALLIPMDQGAEARGVKLESYLLEGLEQFSGFTVRKPEELFGMPQDEEAKASLQRGTQGLTQSLKAYEANDYEDAERKLRAALKELQAAAGVMSTCTELCEATALYAAVLHRRGDVEEARLHLIDLMALSPTFELNPKRYPKEFIALRAQVATSRSAMLRGSAVVKSQPAGARVYVDGEFQGYTPMTVNTMQVGKHLLRLERPGFRQHGELIEVSPDDVEVAAELTPTPEYKKYDAQLDAVAAEIVKTAPSPAATALGKALGVDRGMLGTVKALGPQGTELVVGFFDLRSGKKLAGKRVVLQGDEFGQEKAELGRLVNALVTTALGGGTPKEKKHSDPLDNRQGTEDWNGESAGGRRGVSEKKPRGGDPLDGVNGTEDW</sequence>
<evidence type="ECO:0000256" key="1">
    <source>
        <dbReference type="SAM" id="MobiDB-lite"/>
    </source>
</evidence>
<evidence type="ECO:0000313" key="5">
    <source>
        <dbReference type="Proteomes" id="UP000182719"/>
    </source>
</evidence>